<feature type="region of interest" description="Disordered" evidence="1">
    <location>
        <begin position="1"/>
        <end position="21"/>
    </location>
</feature>
<evidence type="ECO:0000256" key="1">
    <source>
        <dbReference type="SAM" id="MobiDB-lite"/>
    </source>
</evidence>
<keyword evidence="4" id="KW-1185">Reference proteome</keyword>
<dbReference type="AlphaFoldDB" id="A0A1Z5JH32"/>
<feature type="transmembrane region" description="Helical" evidence="2">
    <location>
        <begin position="113"/>
        <end position="131"/>
    </location>
</feature>
<feature type="transmembrane region" description="Helical" evidence="2">
    <location>
        <begin position="386"/>
        <end position="408"/>
    </location>
</feature>
<reference evidence="3 4" key="1">
    <citation type="journal article" date="2015" name="Plant Cell">
        <title>Oil accumulation by the oleaginous diatom Fistulifera solaris as revealed by the genome and transcriptome.</title>
        <authorList>
            <person name="Tanaka T."/>
            <person name="Maeda Y."/>
            <person name="Veluchamy A."/>
            <person name="Tanaka M."/>
            <person name="Abida H."/>
            <person name="Marechal E."/>
            <person name="Bowler C."/>
            <person name="Muto M."/>
            <person name="Sunaga Y."/>
            <person name="Tanaka M."/>
            <person name="Yoshino T."/>
            <person name="Taniguchi T."/>
            <person name="Fukuda Y."/>
            <person name="Nemoto M."/>
            <person name="Matsumoto M."/>
            <person name="Wong P.S."/>
            <person name="Aburatani S."/>
            <person name="Fujibuchi W."/>
        </authorList>
    </citation>
    <scope>NUCLEOTIDE SEQUENCE [LARGE SCALE GENOMIC DNA]</scope>
    <source>
        <strain evidence="3 4">JPCC DA0580</strain>
    </source>
</reference>
<comment type="caution">
    <text evidence="3">The sequence shown here is derived from an EMBL/GenBank/DDBJ whole genome shotgun (WGS) entry which is preliminary data.</text>
</comment>
<gene>
    <name evidence="3" type="ORF">FisN_17Hu170</name>
</gene>
<proteinExistence type="predicted"/>
<feature type="transmembrane region" description="Helical" evidence="2">
    <location>
        <begin position="54"/>
        <end position="74"/>
    </location>
</feature>
<dbReference type="Proteomes" id="UP000198406">
    <property type="component" value="Unassembled WGS sequence"/>
</dbReference>
<feature type="transmembrane region" description="Helical" evidence="2">
    <location>
        <begin position="281"/>
        <end position="304"/>
    </location>
</feature>
<keyword evidence="2" id="KW-0812">Transmembrane</keyword>
<feature type="transmembrane region" description="Helical" evidence="2">
    <location>
        <begin position="436"/>
        <end position="458"/>
    </location>
</feature>
<feature type="transmembrane region" description="Helical" evidence="2">
    <location>
        <begin position="252"/>
        <end position="269"/>
    </location>
</feature>
<evidence type="ECO:0000313" key="4">
    <source>
        <dbReference type="Proteomes" id="UP000198406"/>
    </source>
</evidence>
<accession>A0A1Z5JH32</accession>
<feature type="transmembrane region" description="Helical" evidence="2">
    <location>
        <begin position="361"/>
        <end position="380"/>
    </location>
</feature>
<evidence type="ECO:0000256" key="2">
    <source>
        <dbReference type="SAM" id="Phobius"/>
    </source>
</evidence>
<protein>
    <submittedName>
        <fullName evidence="3">Uncharacterized protein</fullName>
    </submittedName>
</protein>
<organism evidence="3 4">
    <name type="scientific">Fistulifera solaris</name>
    <name type="common">Oleaginous diatom</name>
    <dbReference type="NCBI Taxonomy" id="1519565"/>
    <lineage>
        <taxon>Eukaryota</taxon>
        <taxon>Sar</taxon>
        <taxon>Stramenopiles</taxon>
        <taxon>Ochrophyta</taxon>
        <taxon>Bacillariophyta</taxon>
        <taxon>Bacillariophyceae</taxon>
        <taxon>Bacillariophycidae</taxon>
        <taxon>Naviculales</taxon>
        <taxon>Naviculaceae</taxon>
        <taxon>Fistulifera</taxon>
    </lineage>
</organism>
<feature type="transmembrane region" description="Helical" evidence="2">
    <location>
        <begin position="25"/>
        <end position="48"/>
    </location>
</feature>
<keyword evidence="2" id="KW-1133">Transmembrane helix</keyword>
<feature type="transmembrane region" description="Helical" evidence="2">
    <location>
        <begin position="185"/>
        <end position="204"/>
    </location>
</feature>
<sequence length="504" mass="55252">MTASELTQLLPQKQGDESSSSSKTIGLMGSIAIAVNSLAGPAILQLPFQYQQSGIIPTTICLVAVATLSAYCSLHMASVVSKVPGNKHYDKCIEFSDVYRIFWSERAYRATQILFYLTAVCVNLAAIVDTAQTVDSALGLHAKTYGYSFDKGEFISWSHRTHCTRYMVKRGDCSPFEDPDKYGQYILTVGYLLTAVVFVPLCLMDLKENSALQIVGFVILMTTSAYFCLDLSQFHLTLEHASLWGEKWDDMLGVILFNFALVLAIPAWLHEKKANVGVGQTVFLSTVISAALYIGVGLMGALAIPKVNINLLDPMVSGAFGRGVQVAASIFAFFIIGLDIPLFSVLTRYNLTHSGLCSVDFSNWLVVWIPWGIGWAFYAGDAIGTLLSWGGILLLSSVAFILPLSLAYRALKARPEEAGAVEVYGPFFKTFKQQKVALRILLMTATASVVIAILGEFLGDQATALYLSSTNYLNSTSVEDLLNYSHLMFSEVFMNNSTLNTTWW</sequence>
<dbReference type="InParanoid" id="A0A1Z5JH32"/>
<keyword evidence="2" id="KW-0472">Membrane</keyword>
<dbReference type="PANTHER" id="PTHR16189:SF3">
    <property type="entry name" value="AMINO ACID TRANSPORTER TRANSMEMBRANE DOMAIN-CONTAINING PROTEIN"/>
    <property type="match status" value="1"/>
</dbReference>
<feature type="transmembrane region" description="Helical" evidence="2">
    <location>
        <begin position="324"/>
        <end position="349"/>
    </location>
</feature>
<evidence type="ECO:0000313" key="3">
    <source>
        <dbReference type="EMBL" id="GAX13236.1"/>
    </source>
</evidence>
<dbReference type="OrthoDB" id="294541at2759"/>
<name>A0A1Z5JH32_FISSO</name>
<dbReference type="EMBL" id="BDSP01000061">
    <property type="protein sequence ID" value="GAX13236.1"/>
    <property type="molecule type" value="Genomic_DNA"/>
</dbReference>
<dbReference type="PANTHER" id="PTHR16189">
    <property type="entry name" value="TRANSMEMBRANE PROTEIN 104-RELATED"/>
    <property type="match status" value="1"/>
</dbReference>
<feature type="transmembrane region" description="Helical" evidence="2">
    <location>
        <begin position="211"/>
        <end position="232"/>
    </location>
</feature>